<keyword evidence="4" id="KW-1185">Reference proteome</keyword>
<dbReference type="Proteomes" id="UP000587760">
    <property type="component" value="Unassembled WGS sequence"/>
</dbReference>
<name>A0A841RE45_9SPIO</name>
<keyword evidence="1" id="KW-0472">Membrane</keyword>
<dbReference type="CDD" id="cd07302">
    <property type="entry name" value="CHD"/>
    <property type="match status" value="1"/>
</dbReference>
<dbReference type="InterPro" id="IPR050697">
    <property type="entry name" value="Adenylyl/Guanylyl_Cyclase_3/4"/>
</dbReference>
<feature type="transmembrane region" description="Helical" evidence="1">
    <location>
        <begin position="124"/>
        <end position="141"/>
    </location>
</feature>
<evidence type="ECO:0000313" key="4">
    <source>
        <dbReference type="Proteomes" id="UP000587760"/>
    </source>
</evidence>
<sequence length="412" mass="47301">MRPKFIKSFLDELLLYSGQFALFYIIMQLIIQKGQFLLNVGHMSLVVSLLIQTFLLSFRAEQSRKEIPFLFIVPLLYSLFELSEGTAYLLNTAHIGFWFFALIFSILRFIKFSGSGRTNRSVEFSYIFLNVFIFLFLYFYFDTWKEIQNSDQLTIVNIWSHLTSFLIDPTHWYIIFGGALLALIIGIGRYENFRLNEKIIQLFGKYVDENVRDTILEKGEYTSTKKYLCVLFSDIKNFTAYSEKNDAETVSKMLNIYFEYWDRIVSAHNGTIDKYIGDAIMVIFGLEKKHNACEDAISCALEVCESENILKGLLEESGLPVPEGFGVGCHYGELIVGDIGSTNRKNFTVIGDTVNVASRLESLSRKTKHKIIISMETFSQLNGELQRLFEKIGSIQLKGKSSQTTVWGEKII</sequence>
<evidence type="ECO:0000259" key="2">
    <source>
        <dbReference type="PROSITE" id="PS50125"/>
    </source>
</evidence>
<feature type="transmembrane region" description="Helical" evidence="1">
    <location>
        <begin position="170"/>
        <end position="188"/>
    </location>
</feature>
<proteinExistence type="predicted"/>
<comment type="caution">
    <text evidence="3">The sequence shown here is derived from an EMBL/GenBank/DDBJ whole genome shotgun (WGS) entry which is preliminary data.</text>
</comment>
<dbReference type="Gene3D" id="3.30.70.1230">
    <property type="entry name" value="Nucleotide cyclase"/>
    <property type="match status" value="1"/>
</dbReference>
<dbReference type="SUPFAM" id="SSF55073">
    <property type="entry name" value="Nucleotide cyclase"/>
    <property type="match status" value="1"/>
</dbReference>
<dbReference type="GO" id="GO:0009190">
    <property type="term" value="P:cyclic nucleotide biosynthetic process"/>
    <property type="evidence" value="ECO:0007669"/>
    <property type="project" value="InterPro"/>
</dbReference>
<feature type="transmembrane region" description="Helical" evidence="1">
    <location>
        <begin position="69"/>
        <end position="89"/>
    </location>
</feature>
<reference evidence="3 4" key="1">
    <citation type="submission" date="2020-08" db="EMBL/GenBank/DDBJ databases">
        <title>Genomic Encyclopedia of Type Strains, Phase IV (KMG-IV): sequencing the most valuable type-strain genomes for metagenomic binning, comparative biology and taxonomic classification.</title>
        <authorList>
            <person name="Goeker M."/>
        </authorList>
    </citation>
    <scope>NUCLEOTIDE SEQUENCE [LARGE SCALE GENOMIC DNA]</scope>
    <source>
        <strain evidence="3 4">DSM 2461</strain>
    </source>
</reference>
<dbReference type="SMART" id="SM00044">
    <property type="entry name" value="CYCc"/>
    <property type="match status" value="1"/>
</dbReference>
<evidence type="ECO:0000313" key="3">
    <source>
        <dbReference type="EMBL" id="MBB6481270.1"/>
    </source>
</evidence>
<dbReference type="GO" id="GO:0035556">
    <property type="term" value="P:intracellular signal transduction"/>
    <property type="evidence" value="ECO:0007669"/>
    <property type="project" value="InterPro"/>
</dbReference>
<organism evidence="3 4">
    <name type="scientific">Spirochaeta isovalerica</name>
    <dbReference type="NCBI Taxonomy" id="150"/>
    <lineage>
        <taxon>Bacteria</taxon>
        <taxon>Pseudomonadati</taxon>
        <taxon>Spirochaetota</taxon>
        <taxon>Spirochaetia</taxon>
        <taxon>Spirochaetales</taxon>
        <taxon>Spirochaetaceae</taxon>
        <taxon>Spirochaeta</taxon>
    </lineage>
</organism>
<feature type="transmembrane region" description="Helical" evidence="1">
    <location>
        <begin position="95"/>
        <end position="112"/>
    </location>
</feature>
<dbReference type="PANTHER" id="PTHR43081:SF1">
    <property type="entry name" value="ADENYLATE CYCLASE, TERMINAL-DIFFERENTIATION SPECIFIC"/>
    <property type="match status" value="1"/>
</dbReference>
<keyword evidence="1" id="KW-1133">Transmembrane helix</keyword>
<dbReference type="PANTHER" id="PTHR43081">
    <property type="entry name" value="ADENYLATE CYCLASE, TERMINAL-DIFFERENTIATION SPECIFIC-RELATED"/>
    <property type="match status" value="1"/>
</dbReference>
<protein>
    <submittedName>
        <fullName evidence="3">Class 3 adenylate cyclase</fullName>
    </submittedName>
</protein>
<dbReference type="InterPro" id="IPR029787">
    <property type="entry name" value="Nucleotide_cyclase"/>
</dbReference>
<dbReference type="RefSeq" id="WP_184747524.1">
    <property type="nucleotide sequence ID" value="NZ_JACHGJ010000006.1"/>
</dbReference>
<gene>
    <name evidence="3" type="ORF">HNR50_002950</name>
</gene>
<dbReference type="PROSITE" id="PS50125">
    <property type="entry name" value="GUANYLATE_CYCLASE_2"/>
    <property type="match status" value="1"/>
</dbReference>
<feature type="domain" description="Guanylate cyclase" evidence="2">
    <location>
        <begin position="229"/>
        <end position="361"/>
    </location>
</feature>
<feature type="transmembrane region" description="Helical" evidence="1">
    <location>
        <begin position="12"/>
        <end position="31"/>
    </location>
</feature>
<dbReference type="AlphaFoldDB" id="A0A841RE45"/>
<keyword evidence="1" id="KW-0812">Transmembrane</keyword>
<dbReference type="EMBL" id="JACHGJ010000006">
    <property type="protein sequence ID" value="MBB6481270.1"/>
    <property type="molecule type" value="Genomic_DNA"/>
</dbReference>
<accession>A0A841RE45</accession>
<dbReference type="GO" id="GO:0004016">
    <property type="term" value="F:adenylate cyclase activity"/>
    <property type="evidence" value="ECO:0007669"/>
    <property type="project" value="UniProtKB-ARBA"/>
</dbReference>
<dbReference type="Pfam" id="PF00211">
    <property type="entry name" value="Guanylate_cyc"/>
    <property type="match status" value="1"/>
</dbReference>
<dbReference type="InterPro" id="IPR001054">
    <property type="entry name" value="A/G_cyclase"/>
</dbReference>
<feature type="transmembrane region" description="Helical" evidence="1">
    <location>
        <begin position="37"/>
        <end position="57"/>
    </location>
</feature>
<evidence type="ECO:0000256" key="1">
    <source>
        <dbReference type="SAM" id="Phobius"/>
    </source>
</evidence>